<dbReference type="OrthoDB" id="8597776at2"/>
<accession>A0A5B8VRL5</accession>
<gene>
    <name evidence="1" type="ORF">FSB73_21855</name>
</gene>
<evidence type="ECO:0000313" key="2">
    <source>
        <dbReference type="Proteomes" id="UP000321291"/>
    </source>
</evidence>
<protein>
    <recommendedName>
        <fullName evidence="3">NodB homology domain-containing protein</fullName>
    </recommendedName>
</protein>
<dbReference type="Proteomes" id="UP000321291">
    <property type="component" value="Chromosome"/>
</dbReference>
<dbReference type="EMBL" id="CP042434">
    <property type="protein sequence ID" value="QEC73913.1"/>
    <property type="molecule type" value="Genomic_DNA"/>
</dbReference>
<evidence type="ECO:0008006" key="3">
    <source>
        <dbReference type="Google" id="ProtNLM"/>
    </source>
</evidence>
<sequence>MNIALTFDYEIYGDGSGDVFSHMIYPTERILSICEANNIRTTIYFEVIEYLKMKRAWEKGNKMGYVKNPIEAIDRQLKTAALAGHDIQLHIHPQWVDAEYTDRWVVDFNNWRIGDFVGKQNYSLEDLLREGKEAIEALIKPVVPHYKCIAFRAGGYNIMPSEKVYDAMINTGLKMDSSVYPGGHEQGALSRYDYRKADIGKDFWWVQPDDFSKQGQGSLVMEIPIFALAQSRLNKLSVERFKSAFQNKQSAINSLKKKTNKLSLAGRLKYMLEKEAFTWDFCLFSTRLHKRFLRYIKRHLISQRQYFVLIGHPKNFTTDTCFRRFIRNAKKGGAQFMTLSAFYDRFNQPVTLPSA</sequence>
<evidence type="ECO:0000313" key="1">
    <source>
        <dbReference type="EMBL" id="QEC73913.1"/>
    </source>
</evidence>
<dbReference type="GO" id="GO:0005975">
    <property type="term" value="P:carbohydrate metabolic process"/>
    <property type="evidence" value="ECO:0007669"/>
    <property type="project" value="InterPro"/>
</dbReference>
<dbReference type="Gene3D" id="3.20.20.370">
    <property type="entry name" value="Glycoside hydrolase/deacetylase"/>
    <property type="match status" value="1"/>
</dbReference>
<dbReference type="RefSeq" id="WP_146787257.1">
    <property type="nucleotide sequence ID" value="NZ_CP042434.1"/>
</dbReference>
<dbReference type="SUPFAM" id="SSF88713">
    <property type="entry name" value="Glycoside hydrolase/deacetylase"/>
    <property type="match status" value="1"/>
</dbReference>
<dbReference type="KEGG" id="agi:FSB73_21855"/>
<keyword evidence="2" id="KW-1185">Reference proteome</keyword>
<dbReference type="AlphaFoldDB" id="A0A5B8VRL5"/>
<name>A0A5B8VRL5_9BACT</name>
<dbReference type="InterPro" id="IPR011330">
    <property type="entry name" value="Glyco_hydro/deAcase_b/a-brl"/>
</dbReference>
<reference evidence="1 2" key="1">
    <citation type="journal article" date="2017" name="Int. J. Syst. Evol. Microbiol.">
        <title>Arachidicoccus ginsenosidivorans sp. nov., with ginsenoside-converting activity isolated from ginseng cultivating soil.</title>
        <authorList>
            <person name="Siddiqi M.Z."/>
            <person name="Aslam Z."/>
            <person name="Im W.T."/>
        </authorList>
    </citation>
    <scope>NUCLEOTIDE SEQUENCE [LARGE SCALE GENOMIC DNA]</scope>
    <source>
        <strain evidence="1 2">Gsoil 809</strain>
    </source>
</reference>
<organism evidence="1 2">
    <name type="scientific">Arachidicoccus ginsenosidivorans</name>
    <dbReference type="NCBI Taxonomy" id="496057"/>
    <lineage>
        <taxon>Bacteria</taxon>
        <taxon>Pseudomonadati</taxon>
        <taxon>Bacteroidota</taxon>
        <taxon>Chitinophagia</taxon>
        <taxon>Chitinophagales</taxon>
        <taxon>Chitinophagaceae</taxon>
        <taxon>Arachidicoccus</taxon>
    </lineage>
</organism>
<proteinExistence type="predicted"/>